<comment type="caution">
    <text evidence="19">The sequence shown here is derived from an EMBL/GenBank/DDBJ whole genome shotgun (WGS) entry which is preliminary data.</text>
</comment>
<dbReference type="InterPro" id="IPR036641">
    <property type="entry name" value="HPT_dom_sf"/>
</dbReference>
<accession>A0A177NUY1</accession>
<dbReference type="InterPro" id="IPR048760">
    <property type="entry name" value="VP0354-like_sensor_dom"/>
</dbReference>
<dbReference type="SMART" id="SM00387">
    <property type="entry name" value="HATPase_c"/>
    <property type="match status" value="1"/>
</dbReference>
<evidence type="ECO:0000256" key="4">
    <source>
        <dbReference type="ARBA" id="ARBA00022475"/>
    </source>
</evidence>
<dbReference type="PANTHER" id="PTHR45339">
    <property type="entry name" value="HYBRID SIGNAL TRANSDUCTION HISTIDINE KINASE J"/>
    <property type="match status" value="1"/>
</dbReference>
<evidence type="ECO:0000256" key="15">
    <source>
        <dbReference type="ARBA" id="ARBA00068150"/>
    </source>
</evidence>
<dbReference type="EC" id="2.7.13.3" evidence="3"/>
<feature type="domain" description="Response regulatory" evidence="18">
    <location>
        <begin position="770"/>
        <end position="892"/>
    </location>
</feature>
<dbReference type="InterPro" id="IPR003661">
    <property type="entry name" value="HisK_dim/P_dom"/>
</dbReference>
<keyword evidence="11" id="KW-1133">Transmembrane helix</keyword>
<dbReference type="CDD" id="cd00082">
    <property type="entry name" value="HisKA"/>
    <property type="match status" value="1"/>
</dbReference>
<feature type="domain" description="Response regulatory" evidence="18">
    <location>
        <begin position="624"/>
        <end position="744"/>
    </location>
</feature>
<evidence type="ECO:0000256" key="5">
    <source>
        <dbReference type="ARBA" id="ARBA00022553"/>
    </source>
</evidence>
<evidence type="ECO:0000256" key="14">
    <source>
        <dbReference type="ARBA" id="ARBA00064003"/>
    </source>
</evidence>
<dbReference type="Gene3D" id="3.30.565.10">
    <property type="entry name" value="Histidine kinase-like ATPase, C-terminal domain"/>
    <property type="match status" value="1"/>
</dbReference>
<name>A0A177NUY1_9GAMM</name>
<dbReference type="FunFam" id="3.30.565.10:FF:000010">
    <property type="entry name" value="Sensor histidine kinase RcsC"/>
    <property type="match status" value="1"/>
</dbReference>
<dbReference type="InterPro" id="IPR036097">
    <property type="entry name" value="HisK_dim/P_sf"/>
</dbReference>
<dbReference type="SUPFAM" id="SSF55874">
    <property type="entry name" value="ATPase domain of HSP90 chaperone/DNA topoisomerase II/histidine kinase"/>
    <property type="match status" value="1"/>
</dbReference>
<dbReference type="SMART" id="SM00448">
    <property type="entry name" value="REC"/>
    <property type="match status" value="2"/>
</dbReference>
<keyword evidence="4" id="KW-1003">Cell membrane</keyword>
<dbReference type="SMART" id="SM00388">
    <property type="entry name" value="HisKA"/>
    <property type="match status" value="1"/>
</dbReference>
<evidence type="ECO:0000256" key="10">
    <source>
        <dbReference type="ARBA" id="ARBA00022840"/>
    </source>
</evidence>
<dbReference type="AlphaFoldDB" id="A0A177NUY1"/>
<dbReference type="CDD" id="cd17546">
    <property type="entry name" value="REC_hyHK_CKI1_RcsC-like"/>
    <property type="match status" value="2"/>
</dbReference>
<protein>
    <recommendedName>
        <fullName evidence="15">Sensory/regulatory protein RpfC</fullName>
        <ecNumber evidence="3">2.7.13.3</ecNumber>
    </recommendedName>
</protein>
<dbReference type="FunFam" id="1.10.287.130:FF:000002">
    <property type="entry name" value="Two-component osmosensing histidine kinase"/>
    <property type="match status" value="1"/>
</dbReference>
<evidence type="ECO:0000256" key="16">
    <source>
        <dbReference type="PROSITE-ProRule" id="PRU00169"/>
    </source>
</evidence>
<dbReference type="SUPFAM" id="SSF103190">
    <property type="entry name" value="Sensory domain-like"/>
    <property type="match status" value="2"/>
</dbReference>
<evidence type="ECO:0000259" key="17">
    <source>
        <dbReference type="PROSITE" id="PS50109"/>
    </source>
</evidence>
<dbReference type="PRINTS" id="PR00344">
    <property type="entry name" value="BCTRLSENSOR"/>
</dbReference>
<keyword evidence="7" id="KW-0812">Transmembrane</keyword>
<dbReference type="Pfam" id="PF21623">
    <property type="entry name" value="HK_sensor_dom_bact"/>
    <property type="match status" value="1"/>
</dbReference>
<dbReference type="Gene3D" id="3.40.50.2300">
    <property type="match status" value="2"/>
</dbReference>
<evidence type="ECO:0000256" key="2">
    <source>
        <dbReference type="ARBA" id="ARBA00004651"/>
    </source>
</evidence>
<dbReference type="CDD" id="cd16922">
    <property type="entry name" value="HATPase_EvgS-ArcB-TorS-like"/>
    <property type="match status" value="1"/>
</dbReference>
<dbReference type="PROSITE" id="PS50110">
    <property type="entry name" value="RESPONSE_REGULATORY"/>
    <property type="match status" value="2"/>
</dbReference>
<evidence type="ECO:0000256" key="8">
    <source>
        <dbReference type="ARBA" id="ARBA00022741"/>
    </source>
</evidence>
<evidence type="ECO:0000313" key="19">
    <source>
        <dbReference type="EMBL" id="OAI20910.1"/>
    </source>
</evidence>
<comment type="subcellular location">
    <subcellularLocation>
        <location evidence="2">Cell membrane</location>
        <topology evidence="2">Multi-pass membrane protein</topology>
    </subcellularLocation>
</comment>
<dbReference type="PROSITE" id="PS50109">
    <property type="entry name" value="HIS_KIN"/>
    <property type="match status" value="1"/>
</dbReference>
<evidence type="ECO:0000259" key="18">
    <source>
        <dbReference type="PROSITE" id="PS50110"/>
    </source>
</evidence>
<dbReference type="EMBL" id="LUUI01000026">
    <property type="protein sequence ID" value="OAI20910.1"/>
    <property type="molecule type" value="Genomic_DNA"/>
</dbReference>
<dbReference type="GO" id="GO:0000155">
    <property type="term" value="F:phosphorelay sensor kinase activity"/>
    <property type="evidence" value="ECO:0007669"/>
    <property type="project" value="InterPro"/>
</dbReference>
<evidence type="ECO:0000256" key="3">
    <source>
        <dbReference type="ARBA" id="ARBA00012438"/>
    </source>
</evidence>
<dbReference type="Pfam" id="PF02518">
    <property type="entry name" value="HATPase_c"/>
    <property type="match status" value="1"/>
</dbReference>
<keyword evidence="20" id="KW-1185">Reference proteome</keyword>
<reference evidence="19 20" key="1">
    <citation type="submission" date="2016-03" db="EMBL/GenBank/DDBJ databases">
        <authorList>
            <person name="Ploux O."/>
        </authorList>
    </citation>
    <scope>NUCLEOTIDE SEQUENCE [LARGE SCALE GENOMIC DNA]</scope>
    <source>
        <strain evidence="19 20">R-45370</strain>
    </source>
</reference>
<dbReference type="InterPro" id="IPR003594">
    <property type="entry name" value="HATPase_dom"/>
</dbReference>
<evidence type="ECO:0000256" key="11">
    <source>
        <dbReference type="ARBA" id="ARBA00022989"/>
    </source>
</evidence>
<dbReference type="Proteomes" id="UP000078476">
    <property type="component" value="Unassembled WGS sequence"/>
</dbReference>
<dbReference type="SUPFAM" id="SSF47384">
    <property type="entry name" value="Homodimeric domain of signal transducing histidine kinase"/>
    <property type="match status" value="1"/>
</dbReference>
<dbReference type="InterPro" id="IPR005467">
    <property type="entry name" value="His_kinase_dom"/>
</dbReference>
<dbReference type="SUPFAM" id="SSF47226">
    <property type="entry name" value="Histidine-containing phosphotransfer domain, HPT domain"/>
    <property type="match status" value="1"/>
</dbReference>
<evidence type="ECO:0000256" key="7">
    <source>
        <dbReference type="ARBA" id="ARBA00022692"/>
    </source>
</evidence>
<dbReference type="InterPro" id="IPR036890">
    <property type="entry name" value="HATPase_C_sf"/>
</dbReference>
<proteinExistence type="predicted"/>
<keyword evidence="13" id="KW-0472">Membrane</keyword>
<dbReference type="SUPFAM" id="SSF52172">
    <property type="entry name" value="CheY-like"/>
    <property type="match status" value="2"/>
</dbReference>
<keyword evidence="12" id="KW-0902">Two-component regulatory system</keyword>
<comment type="subunit">
    <text evidence="14">At low DSF concentrations, interacts with RpfF.</text>
</comment>
<keyword evidence="6" id="KW-0808">Transferase</keyword>
<keyword evidence="8" id="KW-0547">Nucleotide-binding</keyword>
<keyword evidence="9" id="KW-0418">Kinase</keyword>
<feature type="modified residue" description="4-aspartylphosphate" evidence="16">
    <location>
        <position position="819"/>
    </location>
</feature>
<feature type="domain" description="Histidine kinase" evidence="17">
    <location>
        <begin position="379"/>
        <end position="601"/>
    </location>
</feature>
<dbReference type="InterPro" id="IPR004358">
    <property type="entry name" value="Sig_transdc_His_kin-like_C"/>
</dbReference>
<keyword evidence="10" id="KW-0067">ATP-binding</keyword>
<evidence type="ECO:0000256" key="12">
    <source>
        <dbReference type="ARBA" id="ARBA00023012"/>
    </source>
</evidence>
<dbReference type="Pfam" id="PF00072">
    <property type="entry name" value="Response_reg"/>
    <property type="match status" value="2"/>
</dbReference>
<evidence type="ECO:0000256" key="6">
    <source>
        <dbReference type="ARBA" id="ARBA00022679"/>
    </source>
</evidence>
<gene>
    <name evidence="19" type="ORF">A1359_20145</name>
</gene>
<evidence type="ECO:0000256" key="1">
    <source>
        <dbReference type="ARBA" id="ARBA00000085"/>
    </source>
</evidence>
<comment type="catalytic activity">
    <reaction evidence="1">
        <text>ATP + protein L-histidine = ADP + protein N-phospho-L-histidine.</text>
        <dbReference type="EC" id="2.7.13.3"/>
    </reaction>
</comment>
<dbReference type="GO" id="GO:0005524">
    <property type="term" value="F:ATP binding"/>
    <property type="evidence" value="ECO:0007669"/>
    <property type="project" value="UniProtKB-KW"/>
</dbReference>
<organism evidence="19 20">
    <name type="scientific">Methylomonas lenta</name>
    <dbReference type="NCBI Taxonomy" id="980561"/>
    <lineage>
        <taxon>Bacteria</taxon>
        <taxon>Pseudomonadati</taxon>
        <taxon>Pseudomonadota</taxon>
        <taxon>Gammaproteobacteria</taxon>
        <taxon>Methylococcales</taxon>
        <taxon>Methylococcaceae</taxon>
        <taxon>Methylomonas</taxon>
    </lineage>
</organism>
<dbReference type="Pfam" id="PF00512">
    <property type="entry name" value="HisKA"/>
    <property type="match status" value="1"/>
</dbReference>
<keyword evidence="5 16" id="KW-0597">Phosphoprotein</keyword>
<dbReference type="OrthoDB" id="9810730at2"/>
<dbReference type="PANTHER" id="PTHR45339:SF1">
    <property type="entry name" value="HYBRID SIGNAL TRANSDUCTION HISTIDINE KINASE J"/>
    <property type="match status" value="1"/>
</dbReference>
<feature type="modified residue" description="4-aspartylphosphate" evidence="16">
    <location>
        <position position="676"/>
    </location>
</feature>
<dbReference type="InterPro" id="IPR011006">
    <property type="entry name" value="CheY-like_superfamily"/>
</dbReference>
<dbReference type="GO" id="GO:0005886">
    <property type="term" value="C:plasma membrane"/>
    <property type="evidence" value="ECO:0007669"/>
    <property type="project" value="UniProtKB-SubCell"/>
</dbReference>
<evidence type="ECO:0000256" key="9">
    <source>
        <dbReference type="ARBA" id="ARBA00022777"/>
    </source>
</evidence>
<evidence type="ECO:0000313" key="20">
    <source>
        <dbReference type="Proteomes" id="UP000078476"/>
    </source>
</evidence>
<evidence type="ECO:0000256" key="13">
    <source>
        <dbReference type="ARBA" id="ARBA00023136"/>
    </source>
</evidence>
<dbReference type="Gene3D" id="3.30.450.20">
    <property type="entry name" value="PAS domain"/>
    <property type="match status" value="2"/>
</dbReference>
<sequence length="1112" mass="122999">MHKFGNGLVFLLLFVPALLLIGAGGYLFATSEIRYQQRQLQADDTSAVEIASNSLRQNLNNLSNDIMFLGNIPKFRDLLDNPTPDNLARTAAYFRIYMETQGIFDQIRWIDQTGKERLRLDFINRQARVMPDEKLQDKSQRSYYLQASQTPAGAIYISPFELNVEDEQIQRPFKPVIRIAIPVQDSAHHPKGILIINYLGQRLLDEFVQSVGANGNRLLLLNRDGYWLKGLRAEDEWGFMFNQTATLATQKPVLWSALYQNASGYQIDDDGLWTWNRVNPLEDVKTGQLQTLAKINILGRYDYTWHIVMLLSNESLNDIQQHTWRKISIPMGLLMLLFAVVSALLAGSHARVKQLNLDLALRAQEAQAANKAKSDFLANMSHEIRTPMNAIFGMLHLALKQDANPTLHNYLNKAQAAAQSLLCVINDILDFSKIESGKLDIESIEFTLESIIEQLTASIGMQAEQKGIEFLIRTAPTLPGMVIGDPVRLGQIVLNLCNNAIKFTDTGEVELSLSAVDTTADNFTLLVSVRDTGIGIPLAAQAQLFQKFSQADQSTTRQYGGTGLGLVICKNLAELMGGKVWIADSQLGKGSTFCCSVSLKISPHGQRDSQDLLDITSSMLKDIRVLVVDDNATARDIMGSMLGQMQVDHEIVANGVAALTTLEQAVAKPFDIVLMDWRMPSMNGDEVMRRIQSSKALPKMPKIIMVTAYGREEVIALAEAAGSQGFLVKPVSPSTLLDTMLNVLGRGRVLAKAMRVKKIADDGVDFANARVLLVEDNPINREFAFELLQSMHLDVDEAINGQQAVEKVQQTDYALVLMDIQMPFMDGIEATRRIRTLAASASDARFAQLPIIAMTALAMKQDEEKSRQAGMNAHITKPIDPDQLVSTLSQWLPLAILKTPPTIHTRNGAELPADLVGLTGVDIQQGVRRIGGNVNAYRKQLQRFTSHYSNALQELQGIIAEKGFNAGEAYCHGLKGVCANLAANELFAAINQLDVLLQRDEMPTTQQFQDCEALLQRLLDEIRQFVPFTQAVASPSAGLSDDDLWVKLAVLSTLLETDLGAAEQLIQEIQSGVAGNELEPTVNRIARDLDGFDIDSALTNIKSLQIQLRHAD</sequence>
<dbReference type="InterPro" id="IPR029151">
    <property type="entry name" value="Sensor-like_sf"/>
</dbReference>
<dbReference type="Gene3D" id="1.20.120.160">
    <property type="entry name" value="HPT domain"/>
    <property type="match status" value="1"/>
</dbReference>
<dbReference type="Gene3D" id="1.10.287.130">
    <property type="match status" value="1"/>
</dbReference>
<dbReference type="InterPro" id="IPR001789">
    <property type="entry name" value="Sig_transdc_resp-reg_receiver"/>
</dbReference>
<dbReference type="STRING" id="980561.A1359_20145"/>